<dbReference type="InterPro" id="IPR030482">
    <property type="entry name" value="PDRG1"/>
</dbReference>
<evidence type="ECO:0000256" key="4">
    <source>
        <dbReference type="SAM" id="MobiDB-lite"/>
    </source>
</evidence>
<dbReference type="OrthoDB" id="20282at2759"/>
<keyword evidence="3" id="KW-0143">Chaperone</keyword>
<name>V4KD06_EUTSA</name>
<dbReference type="GO" id="GO:0005737">
    <property type="term" value="C:cytoplasm"/>
    <property type="evidence" value="ECO:0007669"/>
    <property type="project" value="UniProtKB-SubCell"/>
</dbReference>
<dbReference type="AlphaFoldDB" id="V4KD06"/>
<evidence type="ECO:0000256" key="1">
    <source>
        <dbReference type="ARBA" id="ARBA00004496"/>
    </source>
</evidence>
<gene>
    <name evidence="5" type="ORF">EUTSA_v10023724mg</name>
</gene>
<dbReference type="OMA" id="KSFWISE"/>
<comment type="subcellular location">
    <subcellularLocation>
        <location evidence="1">Cytoplasm</location>
    </subcellularLocation>
</comment>
<keyword evidence="6" id="KW-1185">Reference proteome</keyword>
<organism evidence="5 6">
    <name type="scientific">Eutrema salsugineum</name>
    <name type="common">Saltwater cress</name>
    <name type="synonym">Sisymbrium salsugineum</name>
    <dbReference type="NCBI Taxonomy" id="72664"/>
    <lineage>
        <taxon>Eukaryota</taxon>
        <taxon>Viridiplantae</taxon>
        <taxon>Streptophyta</taxon>
        <taxon>Embryophyta</taxon>
        <taxon>Tracheophyta</taxon>
        <taxon>Spermatophyta</taxon>
        <taxon>Magnoliopsida</taxon>
        <taxon>eudicotyledons</taxon>
        <taxon>Gunneridae</taxon>
        <taxon>Pentapetalae</taxon>
        <taxon>rosids</taxon>
        <taxon>malvids</taxon>
        <taxon>Brassicales</taxon>
        <taxon>Brassicaceae</taxon>
        <taxon>Eutremeae</taxon>
        <taxon>Eutrema</taxon>
    </lineage>
</organism>
<evidence type="ECO:0000313" key="6">
    <source>
        <dbReference type="Proteomes" id="UP000030689"/>
    </source>
</evidence>
<proteinExistence type="predicted"/>
<accession>V4KD06</accession>
<feature type="region of interest" description="Disordered" evidence="4">
    <location>
        <begin position="49"/>
        <end position="73"/>
    </location>
</feature>
<dbReference type="Gramene" id="ESQ28984">
    <property type="protein sequence ID" value="ESQ28984"/>
    <property type="gene ID" value="EUTSA_v10023724mg"/>
</dbReference>
<evidence type="ECO:0000256" key="3">
    <source>
        <dbReference type="ARBA" id="ARBA00023186"/>
    </source>
</evidence>
<dbReference type="STRING" id="72664.V4KD06"/>
<reference evidence="5 6" key="1">
    <citation type="journal article" date="2013" name="Front. Plant Sci.">
        <title>The Reference Genome of the Halophytic Plant Eutrema salsugineum.</title>
        <authorList>
            <person name="Yang R."/>
            <person name="Jarvis D.E."/>
            <person name="Chen H."/>
            <person name="Beilstein M.A."/>
            <person name="Grimwood J."/>
            <person name="Jenkins J."/>
            <person name="Shu S."/>
            <person name="Prochnik S."/>
            <person name="Xin M."/>
            <person name="Ma C."/>
            <person name="Schmutz J."/>
            <person name="Wing R.A."/>
            <person name="Mitchell-Olds T."/>
            <person name="Schumaker K.S."/>
            <person name="Wang X."/>
        </authorList>
    </citation>
    <scope>NUCLEOTIDE SEQUENCE [LARGE SCALE GENOMIC DNA]</scope>
</reference>
<dbReference type="PANTHER" id="PTHR21162:SF0">
    <property type="entry name" value="P53 AND DNA DAMAGE-REGULATED PROTEIN 1"/>
    <property type="match status" value="1"/>
</dbReference>
<dbReference type="KEGG" id="eus:EUTSA_v10023724mg"/>
<keyword evidence="2" id="KW-0963">Cytoplasm</keyword>
<dbReference type="eggNOG" id="ENOG502RXUK">
    <property type="taxonomic scope" value="Eukaryota"/>
</dbReference>
<evidence type="ECO:0000313" key="5">
    <source>
        <dbReference type="EMBL" id="ESQ28984.1"/>
    </source>
</evidence>
<dbReference type="PANTHER" id="PTHR21162">
    <property type="entry name" value="P53 AND DNA DAMAGE-REGULATED PROTEIN"/>
    <property type="match status" value="1"/>
</dbReference>
<evidence type="ECO:0000256" key="2">
    <source>
        <dbReference type="ARBA" id="ARBA00022490"/>
    </source>
</evidence>
<dbReference type="Proteomes" id="UP000030689">
    <property type="component" value="Unassembled WGS sequence"/>
</dbReference>
<protein>
    <submittedName>
        <fullName evidence="5">Uncharacterized protein</fullName>
    </submittedName>
</protein>
<sequence length="169" mass="18938">MELDPKKYVELLEKIEAEADEVLLAKYQMVENDRERNTNREALTALRKKAQTTKTSVPSPFDSMMKDVRESSTEQPVVKEVCSTCGSHGSSEPTWMILPGADLFAAVPFHVVHTMLEKDGKKMEFEATKLQSLMKEKTLCLSELKALGDSIPPGIIRSLVTLEDKPKVK</sequence>
<dbReference type="EMBL" id="KI517881">
    <property type="protein sequence ID" value="ESQ28984.1"/>
    <property type="molecule type" value="Genomic_DNA"/>
</dbReference>